<accession>A0A9Q1FPD0</accession>
<name>A0A9Q1FPD0_SYNKA</name>
<evidence type="ECO:0000313" key="1">
    <source>
        <dbReference type="EMBL" id="KAJ8363715.1"/>
    </source>
</evidence>
<keyword evidence="2" id="KW-1185">Reference proteome</keyword>
<dbReference type="AlphaFoldDB" id="A0A9Q1FPD0"/>
<dbReference type="Proteomes" id="UP001152622">
    <property type="component" value="Chromosome 4"/>
</dbReference>
<proteinExistence type="predicted"/>
<reference evidence="1" key="1">
    <citation type="journal article" date="2023" name="Science">
        <title>Genome structures resolve the early diversification of teleost fishes.</title>
        <authorList>
            <person name="Parey E."/>
            <person name="Louis A."/>
            <person name="Montfort J."/>
            <person name="Bouchez O."/>
            <person name="Roques C."/>
            <person name="Iampietro C."/>
            <person name="Lluch J."/>
            <person name="Castinel A."/>
            <person name="Donnadieu C."/>
            <person name="Desvignes T."/>
            <person name="Floi Bucao C."/>
            <person name="Jouanno E."/>
            <person name="Wen M."/>
            <person name="Mejri S."/>
            <person name="Dirks R."/>
            <person name="Jansen H."/>
            <person name="Henkel C."/>
            <person name="Chen W.J."/>
            <person name="Zahm M."/>
            <person name="Cabau C."/>
            <person name="Klopp C."/>
            <person name="Thompson A.W."/>
            <person name="Robinson-Rechavi M."/>
            <person name="Braasch I."/>
            <person name="Lecointre G."/>
            <person name="Bobe J."/>
            <person name="Postlethwait J.H."/>
            <person name="Berthelot C."/>
            <person name="Roest Crollius H."/>
            <person name="Guiguen Y."/>
        </authorList>
    </citation>
    <scope>NUCLEOTIDE SEQUENCE</scope>
    <source>
        <strain evidence="1">WJC10195</strain>
    </source>
</reference>
<dbReference type="EMBL" id="JAINUF010000004">
    <property type="protein sequence ID" value="KAJ8363715.1"/>
    <property type="molecule type" value="Genomic_DNA"/>
</dbReference>
<evidence type="ECO:0000313" key="2">
    <source>
        <dbReference type="Proteomes" id="UP001152622"/>
    </source>
</evidence>
<organism evidence="1 2">
    <name type="scientific">Synaphobranchus kaupii</name>
    <name type="common">Kaup's arrowtooth eel</name>
    <dbReference type="NCBI Taxonomy" id="118154"/>
    <lineage>
        <taxon>Eukaryota</taxon>
        <taxon>Metazoa</taxon>
        <taxon>Chordata</taxon>
        <taxon>Craniata</taxon>
        <taxon>Vertebrata</taxon>
        <taxon>Euteleostomi</taxon>
        <taxon>Actinopterygii</taxon>
        <taxon>Neopterygii</taxon>
        <taxon>Teleostei</taxon>
        <taxon>Anguilliformes</taxon>
        <taxon>Synaphobranchidae</taxon>
        <taxon>Synaphobranchus</taxon>
    </lineage>
</organism>
<gene>
    <name evidence="1" type="ORF">SKAU_G00125460</name>
</gene>
<comment type="caution">
    <text evidence="1">The sequence shown here is derived from an EMBL/GenBank/DDBJ whole genome shotgun (WGS) entry which is preliminary data.</text>
</comment>
<sequence>MSVNSQGQRINGALMGCGRRRLGLDVIRDGPGPPRRASLYAAVFRHGARYHCTVCMECRRPWPGRDGGLDPRPTSACGWIPLGLC</sequence>
<protein>
    <submittedName>
        <fullName evidence="1">Uncharacterized protein</fullName>
    </submittedName>
</protein>